<dbReference type="InterPro" id="IPR051601">
    <property type="entry name" value="Serine_prot/Carboxylest_S33"/>
</dbReference>
<evidence type="ECO:0000256" key="3">
    <source>
        <dbReference type="SAM" id="SignalP"/>
    </source>
</evidence>
<dbReference type="EMBL" id="JANPWZ010000564">
    <property type="protein sequence ID" value="KAJ3575108.1"/>
    <property type="molecule type" value="Genomic_DNA"/>
</dbReference>
<dbReference type="InterPro" id="IPR029058">
    <property type="entry name" value="AB_hydrolase_fold"/>
</dbReference>
<feature type="domain" description="Peptidase S33 tripeptidyl aminopeptidase-like C-terminal" evidence="4">
    <location>
        <begin position="419"/>
        <end position="512"/>
    </location>
</feature>
<evidence type="ECO:0000256" key="1">
    <source>
        <dbReference type="ARBA" id="ARBA00010088"/>
    </source>
</evidence>
<dbReference type="Pfam" id="PF08386">
    <property type="entry name" value="Abhydrolase_4"/>
    <property type="match status" value="1"/>
</dbReference>
<gene>
    <name evidence="5" type="ORF">NPX13_g4141</name>
</gene>
<proteinExistence type="inferred from homology"/>
<feature type="chain" id="PRO_5040793694" description="Peptidase S33 tripeptidyl aminopeptidase-like C-terminal domain-containing protein" evidence="3">
    <location>
        <begin position="22"/>
        <end position="568"/>
    </location>
</feature>
<keyword evidence="3" id="KW-0732">Signal</keyword>
<evidence type="ECO:0000259" key="4">
    <source>
        <dbReference type="Pfam" id="PF08386"/>
    </source>
</evidence>
<sequence>MPPNTLFQFSSLLLAATAANAYSQTQADPRGYPTSGIKWQQCPDGLNAAAALNIECGTLDVPLDYTAPNSTETLELSLVRVPAVKQPAKHSILFNFGGPGLEVRYSLAGLGDVLQAVTGGEYDLIGWDPRGTADTLTFSCFANTTERGAVSSQLGLGNASDVARGASWAGGKNYADACAQYPEAQKRGPLISSAFTARDAMQIVDALEEDGLLRYWGFSYGTDLGVTLAALFPDRIDKVIIDGVYTPIQYFNDRSDSEGLASADDTFAEFFRQCVSDPQVCQLARSYPNATAEQLESATYALIDEVKYRPFSYAGNIVGYSELKATIRFALYSPRTWLSLDGILDAFLAEPRNDTLAGTLLYEYLSGSLAAEAGANDAGIGIECADKVLRTDSFDVASAAFDQSEAASHLLGDFLVGLISTCSQWRLETRERYNGDFTEVKTRKPLLVIGNTYDSASSIKSARNITETIEGSVLLEHGGFGHTSIGQPSLCTARAIKAFFQNGTLPENGTVCAPVTPPFQFAVSGPSWQDLFPELGFELPATNDTNVAQTKRHINADPLRLIGRRGLW</sequence>
<name>A0A9W8NGX1_9PEZI</name>
<dbReference type="SUPFAM" id="SSF53474">
    <property type="entry name" value="alpha/beta-Hydrolases"/>
    <property type="match status" value="1"/>
</dbReference>
<dbReference type="InterPro" id="IPR013595">
    <property type="entry name" value="Pept_S33_TAP-like_C"/>
</dbReference>
<comment type="similarity">
    <text evidence="1">Belongs to the peptidase S33 family.</text>
</comment>
<accession>A0A9W8NGX1</accession>
<comment type="caution">
    <text evidence="5">The sequence shown here is derived from an EMBL/GenBank/DDBJ whole genome shotgun (WGS) entry which is preliminary data.</text>
</comment>
<evidence type="ECO:0000256" key="2">
    <source>
        <dbReference type="ARBA" id="ARBA00022801"/>
    </source>
</evidence>
<reference evidence="5" key="1">
    <citation type="submission" date="2022-07" db="EMBL/GenBank/DDBJ databases">
        <title>Genome Sequence of Xylaria arbuscula.</title>
        <authorList>
            <person name="Buettner E."/>
        </authorList>
    </citation>
    <scope>NUCLEOTIDE SEQUENCE</scope>
    <source>
        <strain evidence="5">VT107</strain>
    </source>
</reference>
<dbReference type="Proteomes" id="UP001148614">
    <property type="component" value="Unassembled WGS sequence"/>
</dbReference>
<evidence type="ECO:0000313" key="6">
    <source>
        <dbReference type="Proteomes" id="UP001148614"/>
    </source>
</evidence>
<dbReference type="GO" id="GO:0016787">
    <property type="term" value="F:hydrolase activity"/>
    <property type="evidence" value="ECO:0007669"/>
    <property type="project" value="UniProtKB-KW"/>
</dbReference>
<keyword evidence="6" id="KW-1185">Reference proteome</keyword>
<dbReference type="VEuPathDB" id="FungiDB:F4678DRAFT_276781"/>
<dbReference type="PANTHER" id="PTHR43248">
    <property type="entry name" value="2-SUCCINYL-6-HYDROXY-2,4-CYCLOHEXADIENE-1-CARBOXYLATE SYNTHASE"/>
    <property type="match status" value="1"/>
</dbReference>
<dbReference type="PANTHER" id="PTHR43248:SF25">
    <property type="entry name" value="AB HYDROLASE-1 DOMAIN-CONTAINING PROTEIN-RELATED"/>
    <property type="match status" value="1"/>
</dbReference>
<dbReference type="OrthoDB" id="425534at2759"/>
<evidence type="ECO:0000313" key="5">
    <source>
        <dbReference type="EMBL" id="KAJ3575108.1"/>
    </source>
</evidence>
<dbReference type="AlphaFoldDB" id="A0A9W8NGX1"/>
<organism evidence="5 6">
    <name type="scientific">Xylaria arbuscula</name>
    <dbReference type="NCBI Taxonomy" id="114810"/>
    <lineage>
        <taxon>Eukaryota</taxon>
        <taxon>Fungi</taxon>
        <taxon>Dikarya</taxon>
        <taxon>Ascomycota</taxon>
        <taxon>Pezizomycotina</taxon>
        <taxon>Sordariomycetes</taxon>
        <taxon>Xylariomycetidae</taxon>
        <taxon>Xylariales</taxon>
        <taxon>Xylariaceae</taxon>
        <taxon>Xylaria</taxon>
    </lineage>
</organism>
<protein>
    <recommendedName>
        <fullName evidence="4">Peptidase S33 tripeptidyl aminopeptidase-like C-terminal domain-containing protein</fullName>
    </recommendedName>
</protein>
<keyword evidence="2" id="KW-0378">Hydrolase</keyword>
<feature type="signal peptide" evidence="3">
    <location>
        <begin position="1"/>
        <end position="21"/>
    </location>
</feature>
<dbReference type="Gene3D" id="3.40.50.1820">
    <property type="entry name" value="alpha/beta hydrolase"/>
    <property type="match status" value="1"/>
</dbReference>